<proteinExistence type="predicted"/>
<dbReference type="EMBL" id="BARU01040341">
    <property type="protein sequence ID" value="GAH77172.1"/>
    <property type="molecule type" value="Genomic_DNA"/>
</dbReference>
<feature type="non-terminal residue" evidence="1">
    <location>
        <position position="1"/>
    </location>
</feature>
<evidence type="ECO:0000313" key="1">
    <source>
        <dbReference type="EMBL" id="GAH77172.1"/>
    </source>
</evidence>
<protein>
    <submittedName>
        <fullName evidence="1">Uncharacterized protein</fullName>
    </submittedName>
</protein>
<organism evidence="1">
    <name type="scientific">marine sediment metagenome</name>
    <dbReference type="NCBI Taxonomy" id="412755"/>
    <lineage>
        <taxon>unclassified sequences</taxon>
        <taxon>metagenomes</taxon>
        <taxon>ecological metagenomes</taxon>
    </lineage>
</organism>
<comment type="caution">
    <text evidence="1">The sequence shown here is derived from an EMBL/GenBank/DDBJ whole genome shotgun (WGS) entry which is preliminary data.</text>
</comment>
<dbReference type="AlphaFoldDB" id="X1I640"/>
<accession>X1I640</accession>
<sequence>ETLLRLSGLEHRLESEIKQNSALDINWTIVKDWSEDSRYIFDISKVRADNFYSAVTARKHGVLSWLKKYW</sequence>
<gene>
    <name evidence="1" type="ORF">S03H2_62378</name>
</gene>
<name>X1I640_9ZZZZ</name>
<reference evidence="1" key="1">
    <citation type="journal article" date="2014" name="Front. Microbiol.">
        <title>High frequency of phylogenetically diverse reductive dehalogenase-homologous genes in deep subseafloor sedimentary metagenomes.</title>
        <authorList>
            <person name="Kawai M."/>
            <person name="Futagami T."/>
            <person name="Toyoda A."/>
            <person name="Takaki Y."/>
            <person name="Nishi S."/>
            <person name="Hori S."/>
            <person name="Arai W."/>
            <person name="Tsubouchi T."/>
            <person name="Morono Y."/>
            <person name="Uchiyama I."/>
            <person name="Ito T."/>
            <person name="Fujiyama A."/>
            <person name="Inagaki F."/>
            <person name="Takami H."/>
        </authorList>
    </citation>
    <scope>NUCLEOTIDE SEQUENCE</scope>
    <source>
        <strain evidence="1">Expedition CK06-06</strain>
    </source>
</reference>